<keyword evidence="10" id="KW-0804">Transcription</keyword>
<feature type="binding site" evidence="12">
    <location>
        <position position="110"/>
    </location>
    <ligand>
        <name>Fe cation</name>
        <dbReference type="ChEBI" id="CHEBI:24875"/>
    </ligand>
</feature>
<feature type="region of interest" description="Disordered" evidence="13">
    <location>
        <begin position="1"/>
        <end position="21"/>
    </location>
</feature>
<keyword evidence="9" id="KW-0238">DNA-binding</keyword>
<dbReference type="FunFam" id="1.10.10.10:FF:000459">
    <property type="entry name" value="Ferric uptake regulation protein"/>
    <property type="match status" value="1"/>
</dbReference>
<evidence type="ECO:0000256" key="5">
    <source>
        <dbReference type="ARBA" id="ARBA00022491"/>
    </source>
</evidence>
<feature type="binding site" evidence="11">
    <location>
        <position position="95"/>
    </location>
    <ligand>
        <name>Zn(2+)</name>
        <dbReference type="ChEBI" id="CHEBI:29105"/>
    </ligand>
</feature>
<evidence type="ECO:0000313" key="15">
    <source>
        <dbReference type="Proteomes" id="UP000316196"/>
    </source>
</evidence>
<evidence type="ECO:0000256" key="11">
    <source>
        <dbReference type="PIRSR" id="PIRSR602481-1"/>
    </source>
</evidence>
<gene>
    <name evidence="14" type="ORF">FB460_0535</name>
</gene>
<keyword evidence="15" id="KW-1185">Reference proteome</keyword>
<dbReference type="CDD" id="cd07153">
    <property type="entry name" value="Fur_like"/>
    <property type="match status" value="1"/>
</dbReference>
<dbReference type="InterPro" id="IPR043135">
    <property type="entry name" value="Fur_C"/>
</dbReference>
<feature type="binding site" evidence="12">
    <location>
        <position position="127"/>
    </location>
    <ligand>
        <name>Fe cation</name>
        <dbReference type="ChEBI" id="CHEBI:24875"/>
    </ligand>
</feature>
<sequence>MLERMVSTTQNPRSAPQRRTKQRAAVVELLREVDEFQTAQQIHDLLRSRGHSIGLATVYRNLQAMADAGEVDVLRTDTEASYRRCTDTHHHHVVCRECGKAVEVEGPEVEKWAHDTAIAHGFVDVDHVIEIFGRCVTCATDAS</sequence>
<comment type="cofactor">
    <cofactor evidence="12">
        <name>Mn(2+)</name>
        <dbReference type="ChEBI" id="CHEBI:29035"/>
    </cofactor>
    <cofactor evidence="12">
        <name>Fe(2+)</name>
        <dbReference type="ChEBI" id="CHEBI:29033"/>
    </cofactor>
    <text evidence="12">Binds 1 Mn(2+) or Fe(2+) ion per subunit.</text>
</comment>
<evidence type="ECO:0000313" key="14">
    <source>
        <dbReference type="EMBL" id="TQL62746.1"/>
    </source>
</evidence>
<feature type="binding site" evidence="11">
    <location>
        <position position="98"/>
    </location>
    <ligand>
        <name>Zn(2+)</name>
        <dbReference type="ChEBI" id="CHEBI:29105"/>
    </ligand>
</feature>
<proteinExistence type="inferred from homology"/>
<evidence type="ECO:0000256" key="2">
    <source>
        <dbReference type="ARBA" id="ARBA00007957"/>
    </source>
</evidence>
<dbReference type="AlphaFoldDB" id="A0A542ZR35"/>
<keyword evidence="7 11" id="KW-0862">Zinc</keyword>
<evidence type="ECO:0000256" key="8">
    <source>
        <dbReference type="ARBA" id="ARBA00023015"/>
    </source>
</evidence>
<feature type="binding site" evidence="12">
    <location>
        <position position="89"/>
    </location>
    <ligand>
        <name>Fe cation</name>
        <dbReference type="ChEBI" id="CHEBI:24875"/>
    </ligand>
</feature>
<dbReference type="PANTHER" id="PTHR33202:SF2">
    <property type="entry name" value="FERRIC UPTAKE REGULATION PROTEIN"/>
    <property type="match status" value="1"/>
</dbReference>
<comment type="subcellular location">
    <subcellularLocation>
        <location evidence="1">Cytoplasm</location>
    </subcellularLocation>
</comment>
<dbReference type="GO" id="GO:0045892">
    <property type="term" value="P:negative regulation of DNA-templated transcription"/>
    <property type="evidence" value="ECO:0007669"/>
    <property type="project" value="TreeGrafter"/>
</dbReference>
<comment type="similarity">
    <text evidence="2">Belongs to the Fur family.</text>
</comment>
<dbReference type="PANTHER" id="PTHR33202">
    <property type="entry name" value="ZINC UPTAKE REGULATION PROTEIN"/>
    <property type="match status" value="1"/>
</dbReference>
<evidence type="ECO:0000256" key="1">
    <source>
        <dbReference type="ARBA" id="ARBA00004496"/>
    </source>
</evidence>
<comment type="subunit">
    <text evidence="3">Homodimer.</text>
</comment>
<comment type="cofactor">
    <cofactor evidence="11">
        <name>Zn(2+)</name>
        <dbReference type="ChEBI" id="CHEBI:29105"/>
    </cofactor>
    <text evidence="11">Binds 1 zinc ion per subunit.</text>
</comment>
<evidence type="ECO:0000256" key="7">
    <source>
        <dbReference type="ARBA" id="ARBA00022833"/>
    </source>
</evidence>
<evidence type="ECO:0000256" key="3">
    <source>
        <dbReference type="ARBA" id="ARBA00011738"/>
    </source>
</evidence>
<evidence type="ECO:0000256" key="13">
    <source>
        <dbReference type="SAM" id="MobiDB-lite"/>
    </source>
</evidence>
<feature type="binding site" evidence="11">
    <location>
        <position position="135"/>
    </location>
    <ligand>
        <name>Zn(2+)</name>
        <dbReference type="ChEBI" id="CHEBI:29105"/>
    </ligand>
</feature>
<dbReference type="EMBL" id="VFOR01000001">
    <property type="protein sequence ID" value="TQL62746.1"/>
    <property type="molecule type" value="Genomic_DNA"/>
</dbReference>
<dbReference type="Gene3D" id="3.30.1490.190">
    <property type="match status" value="1"/>
</dbReference>
<evidence type="ECO:0000256" key="4">
    <source>
        <dbReference type="ARBA" id="ARBA00022490"/>
    </source>
</evidence>
<dbReference type="InterPro" id="IPR036388">
    <property type="entry name" value="WH-like_DNA-bd_sf"/>
</dbReference>
<dbReference type="GO" id="GO:0005829">
    <property type="term" value="C:cytosol"/>
    <property type="evidence" value="ECO:0007669"/>
    <property type="project" value="TreeGrafter"/>
</dbReference>
<dbReference type="GO" id="GO:0000976">
    <property type="term" value="F:transcription cis-regulatory region binding"/>
    <property type="evidence" value="ECO:0007669"/>
    <property type="project" value="TreeGrafter"/>
</dbReference>
<evidence type="ECO:0000256" key="12">
    <source>
        <dbReference type="PIRSR" id="PIRSR602481-2"/>
    </source>
</evidence>
<keyword evidence="4" id="KW-0963">Cytoplasm</keyword>
<dbReference type="InterPro" id="IPR002481">
    <property type="entry name" value="FUR"/>
</dbReference>
<keyword evidence="12" id="KW-0408">Iron</keyword>
<dbReference type="Proteomes" id="UP000316196">
    <property type="component" value="Unassembled WGS sequence"/>
</dbReference>
<dbReference type="Gene3D" id="1.10.10.10">
    <property type="entry name" value="Winged helix-like DNA-binding domain superfamily/Winged helix DNA-binding domain"/>
    <property type="match status" value="1"/>
</dbReference>
<name>A0A542ZR35_9ACTN</name>
<protein>
    <submittedName>
        <fullName evidence="14">Fur family zinc uptake regulator</fullName>
    </submittedName>
</protein>
<comment type="caution">
    <text evidence="14">The sequence shown here is derived from an EMBL/GenBank/DDBJ whole genome shotgun (WGS) entry which is preliminary data.</text>
</comment>
<dbReference type="InterPro" id="IPR036390">
    <property type="entry name" value="WH_DNA-bd_sf"/>
</dbReference>
<organism evidence="14 15">
    <name type="scientific">Propioniferax innocua</name>
    <dbReference type="NCBI Taxonomy" id="1753"/>
    <lineage>
        <taxon>Bacteria</taxon>
        <taxon>Bacillati</taxon>
        <taxon>Actinomycetota</taxon>
        <taxon>Actinomycetes</taxon>
        <taxon>Propionibacteriales</taxon>
        <taxon>Propionibacteriaceae</taxon>
        <taxon>Propioniferax</taxon>
    </lineage>
</organism>
<evidence type="ECO:0000256" key="9">
    <source>
        <dbReference type="ARBA" id="ARBA00023125"/>
    </source>
</evidence>
<dbReference type="Pfam" id="PF01475">
    <property type="entry name" value="FUR"/>
    <property type="match status" value="1"/>
</dbReference>
<accession>A0A542ZR35</accession>
<feature type="compositionally biased region" description="Polar residues" evidence="13">
    <location>
        <begin position="1"/>
        <end position="14"/>
    </location>
</feature>
<feature type="binding site" evidence="11">
    <location>
        <position position="138"/>
    </location>
    <ligand>
        <name>Zn(2+)</name>
        <dbReference type="ChEBI" id="CHEBI:29105"/>
    </ligand>
</feature>
<keyword evidence="8" id="KW-0805">Transcription regulation</keyword>
<dbReference type="GO" id="GO:1900376">
    <property type="term" value="P:regulation of secondary metabolite biosynthetic process"/>
    <property type="evidence" value="ECO:0007669"/>
    <property type="project" value="TreeGrafter"/>
</dbReference>
<keyword evidence="5" id="KW-0678">Repressor</keyword>
<evidence type="ECO:0000256" key="6">
    <source>
        <dbReference type="ARBA" id="ARBA00022723"/>
    </source>
</evidence>
<dbReference type="GO" id="GO:0008270">
    <property type="term" value="F:zinc ion binding"/>
    <property type="evidence" value="ECO:0007669"/>
    <property type="project" value="TreeGrafter"/>
</dbReference>
<evidence type="ECO:0000256" key="10">
    <source>
        <dbReference type="ARBA" id="ARBA00023163"/>
    </source>
</evidence>
<dbReference type="GO" id="GO:0003700">
    <property type="term" value="F:DNA-binding transcription factor activity"/>
    <property type="evidence" value="ECO:0007669"/>
    <property type="project" value="InterPro"/>
</dbReference>
<reference evidence="14 15" key="1">
    <citation type="submission" date="2019-06" db="EMBL/GenBank/DDBJ databases">
        <title>Sequencing the genomes of 1000 actinobacteria strains.</title>
        <authorList>
            <person name="Klenk H.-P."/>
        </authorList>
    </citation>
    <scope>NUCLEOTIDE SEQUENCE [LARGE SCALE GENOMIC DNA]</scope>
    <source>
        <strain evidence="14 15">DSM 8251</strain>
    </source>
</reference>
<keyword evidence="6 11" id="KW-0479">Metal-binding</keyword>
<dbReference type="SUPFAM" id="SSF46785">
    <property type="entry name" value="Winged helix' DNA-binding domain"/>
    <property type="match status" value="1"/>
</dbReference>